<dbReference type="GO" id="GO:0016020">
    <property type="term" value="C:membrane"/>
    <property type="evidence" value="ECO:0007669"/>
    <property type="project" value="UniProtKB-SubCell"/>
</dbReference>
<dbReference type="PANTHER" id="PTHR37344">
    <property type="entry name" value="SMALL INTEGRAL MEMBRANE PROTEIN 5"/>
    <property type="match status" value="1"/>
</dbReference>
<evidence type="ECO:0000256" key="3">
    <source>
        <dbReference type="ARBA" id="ARBA00022989"/>
    </source>
</evidence>
<protein>
    <submittedName>
        <fullName evidence="6">SMIM5 protein</fullName>
    </submittedName>
</protein>
<dbReference type="Proteomes" id="UP000563060">
    <property type="component" value="Unassembled WGS sequence"/>
</dbReference>
<accession>A0A7L3YNH4</accession>
<evidence type="ECO:0000313" key="7">
    <source>
        <dbReference type="Proteomes" id="UP000563060"/>
    </source>
</evidence>
<dbReference type="PANTHER" id="PTHR37344:SF1">
    <property type="entry name" value="SMALL INTEGRAL MEMBRANE PROTEIN 5"/>
    <property type="match status" value="1"/>
</dbReference>
<feature type="transmembrane region" description="Helical" evidence="5">
    <location>
        <begin position="32"/>
        <end position="52"/>
    </location>
</feature>
<keyword evidence="2 5" id="KW-0812">Transmembrane</keyword>
<evidence type="ECO:0000256" key="2">
    <source>
        <dbReference type="ARBA" id="ARBA00022692"/>
    </source>
</evidence>
<sequence>MSSQGFLKEMQTIGEKFLLKLQKLPKADPVEIVSFCVVLLFIVTVLLLMIIACSCCCYSCCSCDGRPDHRRRKIQVRPTAH</sequence>
<dbReference type="AlphaFoldDB" id="A0A7L3YNH4"/>
<organism evidence="6 7">
    <name type="scientific">Fregetta grallaria</name>
    <name type="common">White-bellied storm-petrel</name>
    <name type="synonym">Procellaria grallaria</name>
    <dbReference type="NCBI Taxonomy" id="79628"/>
    <lineage>
        <taxon>Eukaryota</taxon>
        <taxon>Metazoa</taxon>
        <taxon>Chordata</taxon>
        <taxon>Craniata</taxon>
        <taxon>Vertebrata</taxon>
        <taxon>Euteleostomi</taxon>
        <taxon>Archelosauria</taxon>
        <taxon>Archosauria</taxon>
        <taxon>Dinosauria</taxon>
        <taxon>Saurischia</taxon>
        <taxon>Theropoda</taxon>
        <taxon>Coelurosauria</taxon>
        <taxon>Aves</taxon>
        <taxon>Neognathae</taxon>
        <taxon>Neoaves</taxon>
        <taxon>Aequornithes</taxon>
        <taxon>Procellariiformes</taxon>
        <taxon>Hydrobatidae</taxon>
        <taxon>Fregetta</taxon>
    </lineage>
</organism>
<dbReference type="InterPro" id="IPR031671">
    <property type="entry name" value="SMIM5/18/22"/>
</dbReference>
<dbReference type="Pfam" id="PF15831">
    <property type="entry name" value="SMIM5_18_22"/>
    <property type="match status" value="1"/>
</dbReference>
<evidence type="ECO:0000256" key="4">
    <source>
        <dbReference type="ARBA" id="ARBA00023136"/>
    </source>
</evidence>
<dbReference type="EMBL" id="VZZT01000449">
    <property type="protein sequence ID" value="NXW03017.1"/>
    <property type="molecule type" value="Genomic_DNA"/>
</dbReference>
<evidence type="ECO:0000313" key="6">
    <source>
        <dbReference type="EMBL" id="NXW03017.1"/>
    </source>
</evidence>
<evidence type="ECO:0000256" key="5">
    <source>
        <dbReference type="SAM" id="Phobius"/>
    </source>
</evidence>
<reference evidence="6 7" key="1">
    <citation type="submission" date="2019-09" db="EMBL/GenBank/DDBJ databases">
        <title>Bird 10,000 Genomes (B10K) Project - Family phase.</title>
        <authorList>
            <person name="Zhang G."/>
        </authorList>
    </citation>
    <scope>NUCLEOTIDE SEQUENCE [LARGE SCALE GENOMIC DNA]</scope>
    <source>
        <strain evidence="6">B10K-DU-006-09</strain>
        <tissue evidence="6">Muscle</tissue>
    </source>
</reference>
<dbReference type="CDD" id="cd20254">
    <property type="entry name" value="CASIMO1_SMIM5"/>
    <property type="match status" value="1"/>
</dbReference>
<feature type="non-terminal residue" evidence="6">
    <location>
        <position position="1"/>
    </location>
</feature>
<dbReference type="InterPro" id="IPR047133">
    <property type="entry name" value="SMIM5"/>
</dbReference>
<proteinExistence type="predicted"/>
<keyword evidence="3 5" id="KW-1133">Transmembrane helix</keyword>
<keyword evidence="4 5" id="KW-0472">Membrane</keyword>
<feature type="non-terminal residue" evidence="6">
    <location>
        <position position="81"/>
    </location>
</feature>
<comment type="caution">
    <text evidence="6">The sequence shown here is derived from an EMBL/GenBank/DDBJ whole genome shotgun (WGS) entry which is preliminary data.</text>
</comment>
<name>A0A7L3YNH4_FREGA</name>
<gene>
    <name evidence="6" type="primary">Smim5</name>
    <name evidence="6" type="ORF">FREGRA_R11888</name>
</gene>
<comment type="subcellular location">
    <subcellularLocation>
        <location evidence="1">Membrane</location>
        <topology evidence="1">Single-pass membrane protein</topology>
    </subcellularLocation>
</comment>
<keyword evidence="7" id="KW-1185">Reference proteome</keyword>
<evidence type="ECO:0000256" key="1">
    <source>
        <dbReference type="ARBA" id="ARBA00004167"/>
    </source>
</evidence>